<evidence type="ECO:0000313" key="1">
    <source>
        <dbReference type="EMBL" id="GAB0190302.1"/>
    </source>
</evidence>
<dbReference type="EMBL" id="BAAFJT010000005">
    <property type="protein sequence ID" value="GAB0190302.1"/>
    <property type="molecule type" value="Genomic_DNA"/>
</dbReference>
<proteinExistence type="predicted"/>
<name>A0ABC9X0N6_GRUJA</name>
<gene>
    <name evidence="1" type="ORF">GRJ2_001495500</name>
</gene>
<keyword evidence="2" id="KW-1185">Reference proteome</keyword>
<accession>A0ABC9X0N6</accession>
<dbReference type="AlphaFoldDB" id="A0ABC9X0N6"/>
<protein>
    <submittedName>
        <fullName evidence="1">Uncharacterized protein</fullName>
    </submittedName>
</protein>
<reference evidence="1 2" key="1">
    <citation type="submission" date="2024-06" db="EMBL/GenBank/DDBJ databases">
        <title>The draft genome of Grus japonensis, version 3.</title>
        <authorList>
            <person name="Nabeshima K."/>
            <person name="Suzuki S."/>
            <person name="Onuma M."/>
        </authorList>
    </citation>
    <scope>NUCLEOTIDE SEQUENCE [LARGE SCALE GENOMIC DNA]</scope>
    <source>
        <strain evidence="1 2">451A</strain>
    </source>
</reference>
<evidence type="ECO:0000313" key="2">
    <source>
        <dbReference type="Proteomes" id="UP001623348"/>
    </source>
</evidence>
<sequence>MPSGQSPFLASLNGLESKEEDFAFSPGLAMIFMVSARCFPSPPSCVQERVDLYLSGKKLTTLDHGARDLKQGPTVTDACLVRPDFLRRTIISLKACPLKAAHRTSLARKRYMGHTDS</sequence>
<organism evidence="1 2">
    <name type="scientific">Grus japonensis</name>
    <name type="common">Japanese crane</name>
    <name type="synonym">Red-crowned crane</name>
    <dbReference type="NCBI Taxonomy" id="30415"/>
    <lineage>
        <taxon>Eukaryota</taxon>
        <taxon>Metazoa</taxon>
        <taxon>Chordata</taxon>
        <taxon>Craniata</taxon>
        <taxon>Vertebrata</taxon>
        <taxon>Euteleostomi</taxon>
        <taxon>Archelosauria</taxon>
        <taxon>Archosauria</taxon>
        <taxon>Dinosauria</taxon>
        <taxon>Saurischia</taxon>
        <taxon>Theropoda</taxon>
        <taxon>Coelurosauria</taxon>
        <taxon>Aves</taxon>
        <taxon>Neognathae</taxon>
        <taxon>Neoaves</taxon>
        <taxon>Gruiformes</taxon>
        <taxon>Gruidae</taxon>
        <taxon>Grus</taxon>
    </lineage>
</organism>
<dbReference type="Proteomes" id="UP001623348">
    <property type="component" value="Unassembled WGS sequence"/>
</dbReference>
<comment type="caution">
    <text evidence="1">The sequence shown here is derived from an EMBL/GenBank/DDBJ whole genome shotgun (WGS) entry which is preliminary data.</text>
</comment>